<sequence>MKIPEKFEITILRVLVHPERHNKKRYVPTDNRGKEISAVGKKYSVRLANQSGHMDLQLWGMTSNRKGCRQRNVQSNVKLLVDRIKDRKVSVENSPPESYESFTRG</sequence>
<accession>A0AAW2IC39</accession>
<dbReference type="EMBL" id="JARGDH010000001">
    <property type="protein sequence ID" value="KAL0279322.1"/>
    <property type="molecule type" value="Genomic_DNA"/>
</dbReference>
<gene>
    <name evidence="1" type="ORF">PYX00_000914</name>
</gene>
<organism evidence="1">
    <name type="scientific">Menopon gallinae</name>
    <name type="common">poultry shaft louse</name>
    <dbReference type="NCBI Taxonomy" id="328185"/>
    <lineage>
        <taxon>Eukaryota</taxon>
        <taxon>Metazoa</taxon>
        <taxon>Ecdysozoa</taxon>
        <taxon>Arthropoda</taxon>
        <taxon>Hexapoda</taxon>
        <taxon>Insecta</taxon>
        <taxon>Pterygota</taxon>
        <taxon>Neoptera</taxon>
        <taxon>Paraneoptera</taxon>
        <taxon>Psocodea</taxon>
        <taxon>Troctomorpha</taxon>
        <taxon>Phthiraptera</taxon>
        <taxon>Amblycera</taxon>
        <taxon>Menoponidae</taxon>
        <taxon>Menopon</taxon>
    </lineage>
</organism>
<evidence type="ECO:0000313" key="1">
    <source>
        <dbReference type="EMBL" id="KAL0279322.1"/>
    </source>
</evidence>
<reference evidence="1" key="1">
    <citation type="journal article" date="2024" name="Gigascience">
        <title>Chromosome-level genome of the poultry shaft louse Menopon gallinae provides insight into the host-switching and adaptive evolution of parasitic lice.</title>
        <authorList>
            <person name="Xu Y."/>
            <person name="Ma L."/>
            <person name="Liu S."/>
            <person name="Liang Y."/>
            <person name="Liu Q."/>
            <person name="He Z."/>
            <person name="Tian L."/>
            <person name="Duan Y."/>
            <person name="Cai W."/>
            <person name="Li H."/>
            <person name="Song F."/>
        </authorList>
    </citation>
    <scope>NUCLEOTIDE SEQUENCE</scope>
    <source>
        <strain evidence="1">Cailab_2023a</strain>
    </source>
</reference>
<proteinExistence type="predicted"/>
<comment type="caution">
    <text evidence="1">The sequence shown here is derived from an EMBL/GenBank/DDBJ whole genome shotgun (WGS) entry which is preliminary data.</text>
</comment>
<protein>
    <submittedName>
        <fullName evidence="1">Uncharacterized protein</fullName>
    </submittedName>
</protein>
<name>A0AAW2IC39_9NEOP</name>
<dbReference type="AlphaFoldDB" id="A0AAW2IC39"/>